<feature type="signal peptide" evidence="5">
    <location>
        <begin position="1"/>
        <end position="24"/>
    </location>
</feature>
<keyword evidence="3" id="KW-0813">Transport</keyword>
<accession>A0A1Q9A707</accession>
<feature type="domain" description="Solute-binding protein family 5" evidence="6">
    <location>
        <begin position="38"/>
        <end position="341"/>
    </location>
</feature>
<reference evidence="7 10" key="2">
    <citation type="submission" date="2020-08" db="EMBL/GenBank/DDBJ databases">
        <title>Genomic Encyclopedia of Type Strains, Phase IV (KMG-IV): sequencing the most valuable type-strain genomes for metagenomic binning, comparative biology and taxonomic classification.</title>
        <authorList>
            <person name="Goeker M."/>
        </authorList>
    </citation>
    <scope>NUCLEOTIDE SEQUENCE [LARGE SCALE GENOMIC DNA]</scope>
    <source>
        <strain evidence="7 10">DSM 100021</strain>
    </source>
</reference>
<comment type="subcellular location">
    <subcellularLocation>
        <location evidence="1">Periplasm</location>
    </subcellularLocation>
</comment>
<dbReference type="PANTHER" id="PTHR30290:SF9">
    <property type="entry name" value="OLIGOPEPTIDE-BINDING PROTEIN APPA"/>
    <property type="match status" value="1"/>
</dbReference>
<comment type="caution">
    <text evidence="8">The sequence shown here is derived from an EMBL/GenBank/DDBJ whole genome shotgun (WGS) entry which is preliminary data.</text>
</comment>
<evidence type="ECO:0000256" key="3">
    <source>
        <dbReference type="ARBA" id="ARBA00022448"/>
    </source>
</evidence>
<name>A0A1Q9A707_9HYPH</name>
<keyword evidence="4 5" id="KW-0732">Signal</keyword>
<reference evidence="8 9" key="1">
    <citation type="submission" date="2016-09" db="EMBL/GenBank/DDBJ databases">
        <title>Rhizobium oryziradicis sp. nov., isolated from the root of rice.</title>
        <authorList>
            <person name="Zhao J."/>
            <person name="Zhang X."/>
        </authorList>
    </citation>
    <scope>NUCLEOTIDE SEQUENCE [LARGE SCALE GENOMIC DNA]</scope>
    <source>
        <strain evidence="8 9">14971</strain>
    </source>
</reference>
<evidence type="ECO:0000256" key="4">
    <source>
        <dbReference type="ARBA" id="ARBA00022729"/>
    </source>
</evidence>
<evidence type="ECO:0000259" key="6">
    <source>
        <dbReference type="Pfam" id="PF00496"/>
    </source>
</evidence>
<dbReference type="SUPFAM" id="SSF53850">
    <property type="entry name" value="Periplasmic binding protein-like II"/>
    <property type="match status" value="2"/>
</dbReference>
<evidence type="ECO:0000313" key="10">
    <source>
        <dbReference type="Proteomes" id="UP000544107"/>
    </source>
</evidence>
<gene>
    <name evidence="8" type="ORF">BJF91_13730</name>
    <name evidence="7" type="ORF">GGQ71_002755</name>
</gene>
<dbReference type="RefSeq" id="WP_075614250.1">
    <property type="nucleotide sequence ID" value="NZ_JACIED010000003.1"/>
</dbReference>
<feature type="domain" description="Solute-binding protein family 5" evidence="6">
    <location>
        <begin position="463"/>
        <end position="517"/>
    </location>
</feature>
<dbReference type="STRING" id="887144.BJF91_13730"/>
<evidence type="ECO:0000256" key="5">
    <source>
        <dbReference type="SAM" id="SignalP"/>
    </source>
</evidence>
<evidence type="ECO:0000313" key="9">
    <source>
        <dbReference type="Proteomes" id="UP000185598"/>
    </source>
</evidence>
<dbReference type="AlphaFoldDB" id="A0A1Q9A707"/>
<dbReference type="EMBL" id="MKIN01000021">
    <property type="protein sequence ID" value="OLP50359.1"/>
    <property type="molecule type" value="Genomic_DNA"/>
</dbReference>
<dbReference type="InterPro" id="IPR039424">
    <property type="entry name" value="SBP_5"/>
</dbReference>
<evidence type="ECO:0000256" key="2">
    <source>
        <dbReference type="ARBA" id="ARBA00005695"/>
    </source>
</evidence>
<dbReference type="Pfam" id="PF00496">
    <property type="entry name" value="SBP_bac_5"/>
    <property type="match status" value="2"/>
</dbReference>
<dbReference type="GO" id="GO:1904680">
    <property type="term" value="F:peptide transmembrane transporter activity"/>
    <property type="evidence" value="ECO:0007669"/>
    <property type="project" value="TreeGrafter"/>
</dbReference>
<protein>
    <submittedName>
        <fullName evidence="7">ABC-type transport system substrate-binding protein</fullName>
    </submittedName>
    <submittedName>
        <fullName evidence="8">Peptide ABC transporter substrate-binding protein</fullName>
    </submittedName>
</protein>
<evidence type="ECO:0000313" key="8">
    <source>
        <dbReference type="EMBL" id="OLP50359.1"/>
    </source>
</evidence>
<comment type="similarity">
    <text evidence="2">Belongs to the bacterial solute-binding protein 5 family.</text>
</comment>
<dbReference type="OrthoDB" id="9803988at2"/>
<proteinExistence type="inferred from homology"/>
<dbReference type="Proteomes" id="UP000544107">
    <property type="component" value="Unassembled WGS sequence"/>
</dbReference>
<feature type="chain" id="PRO_5044564369" evidence="5">
    <location>
        <begin position="25"/>
        <end position="539"/>
    </location>
</feature>
<evidence type="ECO:0000256" key="1">
    <source>
        <dbReference type="ARBA" id="ARBA00004418"/>
    </source>
</evidence>
<dbReference type="GO" id="GO:0015833">
    <property type="term" value="P:peptide transport"/>
    <property type="evidence" value="ECO:0007669"/>
    <property type="project" value="TreeGrafter"/>
</dbReference>
<dbReference type="Proteomes" id="UP000185598">
    <property type="component" value="Unassembled WGS sequence"/>
</dbReference>
<dbReference type="PANTHER" id="PTHR30290">
    <property type="entry name" value="PERIPLASMIC BINDING COMPONENT OF ABC TRANSPORTER"/>
    <property type="match status" value="1"/>
</dbReference>
<dbReference type="InterPro" id="IPR000914">
    <property type="entry name" value="SBP_5_dom"/>
</dbReference>
<evidence type="ECO:0000313" key="7">
    <source>
        <dbReference type="EMBL" id="MBB4008475.1"/>
    </source>
</evidence>
<keyword evidence="9" id="KW-1185">Reference proteome</keyword>
<dbReference type="Gene3D" id="3.90.76.10">
    <property type="entry name" value="Dipeptide-binding Protein, Domain 1"/>
    <property type="match status" value="1"/>
</dbReference>
<organism evidence="8 9">
    <name type="scientific">Allorhizobium taibaishanense</name>
    <dbReference type="NCBI Taxonomy" id="887144"/>
    <lineage>
        <taxon>Bacteria</taxon>
        <taxon>Pseudomonadati</taxon>
        <taxon>Pseudomonadota</taxon>
        <taxon>Alphaproteobacteria</taxon>
        <taxon>Hyphomicrobiales</taxon>
        <taxon>Rhizobiaceae</taxon>
        <taxon>Rhizobium/Agrobacterium group</taxon>
        <taxon>Allorhizobium</taxon>
    </lineage>
</organism>
<dbReference type="Gene3D" id="3.10.105.10">
    <property type="entry name" value="Dipeptide-binding Protein, Domain 3"/>
    <property type="match status" value="1"/>
</dbReference>
<dbReference type="Gene3D" id="3.40.190.10">
    <property type="entry name" value="Periplasmic binding protein-like II"/>
    <property type="match status" value="2"/>
</dbReference>
<dbReference type="EMBL" id="JACIED010000003">
    <property type="protein sequence ID" value="MBB4008475.1"/>
    <property type="molecule type" value="Genomic_DNA"/>
</dbReference>
<sequence>MKLRVFGAAAAVSAAALLTGPAFAFEGKSLTAPNCSYGGTIKSIVATDEHTVTFSMCAPDPAFKAKAAFVVFGIQPAKHIEELGPTKKLLENPIGTGPFKLESWNRGDSITMVRNDDYWGTKPAFSKLVFRWNQSGAGRLNELRSGTVDEIANISPDDFDSVKNDPDLQFLPQESPNVLYLGMVNTAKPFDNEKVRQAVAMGVDRQRIVDNFYPKGSVVATHFTPCSLPNGCAGKDWYGFDAAAGKKLLAEAGFPNGFKTKIYYRDVFRAYLPEPSAVAVEFQTQLKKNLGIDAEVVPVESGKFIEETSAGRIDGLYLLGWGADYPHVTNFLDYHFGKTSKMFGTTFPEITEGLTKGGTIAETKTAEPVYAAVNDAIRQHVPMVPIVHGAAAYAGRATLKDAIVRPFGSPRLQDENPGKDTLVFMQNAEPISLYCGDETDGETLNACTPITETLLDYAKDSGEIVPALAKSCDANTDSTVWTCHLREGVKFTDGSVFTSNDVVASWAAGLDASNPAHVGNTGSFDYFSSLWGGLMNAKK</sequence>